<evidence type="ECO:0000256" key="1">
    <source>
        <dbReference type="SAM" id="MobiDB-lite"/>
    </source>
</evidence>
<organism evidence="3 4">
    <name type="scientific">Durusdinium trenchii</name>
    <dbReference type="NCBI Taxonomy" id="1381693"/>
    <lineage>
        <taxon>Eukaryota</taxon>
        <taxon>Sar</taxon>
        <taxon>Alveolata</taxon>
        <taxon>Dinophyceae</taxon>
        <taxon>Suessiales</taxon>
        <taxon>Symbiodiniaceae</taxon>
        <taxon>Durusdinium</taxon>
    </lineage>
</organism>
<evidence type="ECO:0000313" key="3">
    <source>
        <dbReference type="EMBL" id="CAK8986845.1"/>
    </source>
</evidence>
<dbReference type="Proteomes" id="UP001642464">
    <property type="component" value="Unassembled WGS sequence"/>
</dbReference>
<proteinExistence type="predicted"/>
<feature type="region of interest" description="Disordered" evidence="1">
    <location>
        <begin position="377"/>
        <end position="499"/>
    </location>
</feature>
<evidence type="ECO:0000259" key="2">
    <source>
        <dbReference type="Pfam" id="PF25273"/>
    </source>
</evidence>
<evidence type="ECO:0000313" key="4">
    <source>
        <dbReference type="Proteomes" id="UP001642464"/>
    </source>
</evidence>
<comment type="caution">
    <text evidence="3">The sequence shown here is derived from an EMBL/GenBank/DDBJ whole genome shotgun (WGS) entry which is preliminary data.</text>
</comment>
<name>A0ABP0H9G2_9DINO</name>
<reference evidence="3 4" key="1">
    <citation type="submission" date="2024-02" db="EMBL/GenBank/DDBJ databases">
        <authorList>
            <person name="Chen Y."/>
            <person name="Shah S."/>
            <person name="Dougan E. K."/>
            <person name="Thang M."/>
            <person name="Chan C."/>
        </authorList>
    </citation>
    <scope>NUCLEOTIDE SEQUENCE [LARGE SCALE GENOMIC DNA]</scope>
</reference>
<dbReference type="Pfam" id="PF25273">
    <property type="entry name" value="DUF7869"/>
    <property type="match status" value="1"/>
</dbReference>
<gene>
    <name evidence="3" type="ORF">SCF082_LOCUS722</name>
</gene>
<feature type="domain" description="DUF7869" evidence="2">
    <location>
        <begin position="21"/>
        <end position="195"/>
    </location>
</feature>
<feature type="compositionally biased region" description="Low complexity" evidence="1">
    <location>
        <begin position="476"/>
        <end position="494"/>
    </location>
</feature>
<keyword evidence="4" id="KW-1185">Reference proteome</keyword>
<dbReference type="InterPro" id="IPR057191">
    <property type="entry name" value="DUF7869"/>
</dbReference>
<protein>
    <recommendedName>
        <fullName evidence="2">DUF7869 domain-containing protein</fullName>
    </recommendedName>
</protein>
<dbReference type="EMBL" id="CAXAMM010000281">
    <property type="protein sequence ID" value="CAK8986845.1"/>
    <property type="molecule type" value="Genomic_DNA"/>
</dbReference>
<accession>A0ABP0H9G2</accession>
<sequence>MDLSKFKVPRLLSASKQFQACWRPELHFQCALVEGIVEAYWISDVDISKNSDLQNTILYATLELAASHFKSKGLQMPDRLRVHTDNATSEGKNQWIMKALSTMVSRDIVAPGLMTMFRVGHTHFKVDQRFSEIRTLLASADELQTPQAYQDFLLKNLKPREGRALHVDILSAARDFKSWLEPIPINVTGHTQTKNKSEQNQEAIHSLKRGVRAESWEVDPLPKQAREPASEHDIILCCQHYLSSADLCQAPMTFAQSYMFDALQPEPESLVPRVPFSARQKKEFGKTAQIIGLPPWLLHDATGYLLKLLQDNEDGHDSSWKPPKMSRGFYGAPHVEGPAVATSSIPSAALQFANRDPARVRVKMMAKKTLKAPADFARGAVAETGPPLPGSGDEEPGLPDASDNMAETPDLPDAPSVATEELAAEGSELELPDEPSRPPPRVNPGAGAPSCVRGRNGAPAGVYNSEAHEPEAPVMRRPAALKRPAAAPKPAGQKKAYRRLSQLPFPEGALDVLQQIKEAGHNKRRTSAYGCNECRRKAGLKLNDDESAWIWDPSRPRWGS</sequence>